<dbReference type="AlphaFoldDB" id="A0A840KHB9"/>
<evidence type="ECO:0000313" key="2">
    <source>
        <dbReference type="Proteomes" id="UP000592180"/>
    </source>
</evidence>
<accession>A0A840KHB9</accession>
<keyword evidence="2" id="KW-1185">Reference proteome</keyword>
<dbReference type="EMBL" id="JACHLE010000003">
    <property type="protein sequence ID" value="MBB4807084.1"/>
    <property type="molecule type" value="Genomic_DNA"/>
</dbReference>
<dbReference type="Proteomes" id="UP000592180">
    <property type="component" value="Unassembled WGS sequence"/>
</dbReference>
<proteinExistence type="predicted"/>
<sequence length="99" mass="12103">MTYFEKTTENFLKQLQFDADFYDVYSKEELLQHADYFLDTYDIKLKDDCDYRNEQNENGHYFCDLASERADSMTDIYHSLLWKNAYKFHDFIDEAIDEF</sequence>
<evidence type="ECO:0000313" key="1">
    <source>
        <dbReference type="EMBL" id="MBB4807084.1"/>
    </source>
</evidence>
<reference evidence="1 2" key="1">
    <citation type="submission" date="2020-08" db="EMBL/GenBank/DDBJ databases">
        <title>Functional genomics of gut bacteria from endangered species of beetles.</title>
        <authorList>
            <person name="Carlos-Shanley C."/>
        </authorList>
    </citation>
    <scope>NUCLEOTIDE SEQUENCE [LARGE SCALE GENOMIC DNA]</scope>
    <source>
        <strain evidence="1 2">S00151</strain>
    </source>
</reference>
<gene>
    <name evidence="1" type="ORF">HNP38_002388</name>
</gene>
<organism evidence="1 2">
    <name type="scientific">Chryseobacterium defluvii</name>
    <dbReference type="NCBI Taxonomy" id="160396"/>
    <lineage>
        <taxon>Bacteria</taxon>
        <taxon>Pseudomonadati</taxon>
        <taxon>Bacteroidota</taxon>
        <taxon>Flavobacteriia</taxon>
        <taxon>Flavobacteriales</taxon>
        <taxon>Weeksellaceae</taxon>
        <taxon>Chryseobacterium group</taxon>
        <taxon>Chryseobacterium</taxon>
    </lineage>
</organism>
<dbReference type="RefSeq" id="WP_184189684.1">
    <property type="nucleotide sequence ID" value="NZ_JACHLE010000003.1"/>
</dbReference>
<name>A0A840KHB9_9FLAO</name>
<comment type="caution">
    <text evidence="1">The sequence shown here is derived from an EMBL/GenBank/DDBJ whole genome shotgun (WGS) entry which is preliminary data.</text>
</comment>
<protein>
    <submittedName>
        <fullName evidence="1">Uncharacterized protein</fullName>
    </submittedName>
</protein>